<name>A0A822ZU43_NELNU</name>
<evidence type="ECO:0000313" key="1">
    <source>
        <dbReference type="EMBL" id="DAD47041.1"/>
    </source>
</evidence>
<organism evidence="1 2">
    <name type="scientific">Nelumbo nucifera</name>
    <name type="common">Sacred lotus</name>
    <dbReference type="NCBI Taxonomy" id="4432"/>
    <lineage>
        <taxon>Eukaryota</taxon>
        <taxon>Viridiplantae</taxon>
        <taxon>Streptophyta</taxon>
        <taxon>Embryophyta</taxon>
        <taxon>Tracheophyta</taxon>
        <taxon>Spermatophyta</taxon>
        <taxon>Magnoliopsida</taxon>
        <taxon>Proteales</taxon>
        <taxon>Nelumbonaceae</taxon>
        <taxon>Nelumbo</taxon>
    </lineage>
</organism>
<dbReference type="Proteomes" id="UP000607653">
    <property type="component" value="Unassembled WGS sequence"/>
</dbReference>
<dbReference type="EMBL" id="DUZY01000008">
    <property type="protein sequence ID" value="DAD47041.1"/>
    <property type="molecule type" value="Genomic_DNA"/>
</dbReference>
<protein>
    <submittedName>
        <fullName evidence="1">Uncharacterized protein</fullName>
    </submittedName>
</protein>
<proteinExistence type="predicted"/>
<accession>A0A822ZU43</accession>
<keyword evidence="2" id="KW-1185">Reference proteome</keyword>
<dbReference type="AlphaFoldDB" id="A0A822ZU43"/>
<gene>
    <name evidence="1" type="ORF">HUJ06_016978</name>
</gene>
<comment type="caution">
    <text evidence="1">The sequence shown here is derived from an EMBL/GenBank/DDBJ whole genome shotgun (WGS) entry which is preliminary data.</text>
</comment>
<evidence type="ECO:0000313" key="2">
    <source>
        <dbReference type="Proteomes" id="UP000607653"/>
    </source>
</evidence>
<reference evidence="1 2" key="1">
    <citation type="journal article" date="2020" name="Mol. Biol. Evol.">
        <title>Distinct Expression and Methylation Patterns for Genes with Different Fates following a Single Whole-Genome Duplication in Flowering Plants.</title>
        <authorList>
            <person name="Shi T."/>
            <person name="Rahmani R.S."/>
            <person name="Gugger P.F."/>
            <person name="Wang M."/>
            <person name="Li H."/>
            <person name="Zhang Y."/>
            <person name="Li Z."/>
            <person name="Wang Q."/>
            <person name="Van de Peer Y."/>
            <person name="Marchal K."/>
            <person name="Chen J."/>
        </authorList>
    </citation>
    <scope>NUCLEOTIDE SEQUENCE [LARGE SCALE GENOMIC DNA]</scope>
    <source>
        <tissue evidence="1">Leaf</tissue>
    </source>
</reference>
<sequence>MKRLVKKMRLPNPQWKLERDNRGYCATFIFEEYVDG</sequence>